<evidence type="ECO:0000256" key="1">
    <source>
        <dbReference type="SAM" id="MobiDB-lite"/>
    </source>
</evidence>
<dbReference type="AlphaFoldDB" id="A0A2M4B5I5"/>
<reference evidence="2" key="1">
    <citation type="submission" date="2018-01" db="EMBL/GenBank/DDBJ databases">
        <title>An insight into the sialome of Amazonian anophelines.</title>
        <authorList>
            <person name="Ribeiro J.M."/>
            <person name="Scarpassa V."/>
            <person name="Calvo E."/>
        </authorList>
    </citation>
    <scope>NUCLEOTIDE SEQUENCE</scope>
    <source>
        <tissue evidence="2">Salivary glands</tissue>
    </source>
</reference>
<evidence type="ECO:0000313" key="2">
    <source>
        <dbReference type="EMBL" id="MBW48277.1"/>
    </source>
</evidence>
<protein>
    <submittedName>
        <fullName evidence="2">Putative secreted protein</fullName>
    </submittedName>
</protein>
<accession>A0A2M4B5I5</accession>
<proteinExistence type="predicted"/>
<feature type="compositionally biased region" description="Basic and acidic residues" evidence="1">
    <location>
        <begin position="61"/>
        <end position="72"/>
    </location>
</feature>
<organism evidence="2">
    <name type="scientific">Anopheles triannulatus</name>
    <dbReference type="NCBI Taxonomy" id="58253"/>
    <lineage>
        <taxon>Eukaryota</taxon>
        <taxon>Metazoa</taxon>
        <taxon>Ecdysozoa</taxon>
        <taxon>Arthropoda</taxon>
        <taxon>Hexapoda</taxon>
        <taxon>Insecta</taxon>
        <taxon>Pterygota</taxon>
        <taxon>Neoptera</taxon>
        <taxon>Endopterygota</taxon>
        <taxon>Diptera</taxon>
        <taxon>Nematocera</taxon>
        <taxon>Culicoidea</taxon>
        <taxon>Culicidae</taxon>
        <taxon>Anophelinae</taxon>
        <taxon>Anopheles</taxon>
    </lineage>
</organism>
<sequence>MPSSFSVSSLMSCSEAVLASRLVSARHLLQKASVWMAIAFAWNSQFGFVTTPRSSGISSGDRPEYGPRKTRF</sequence>
<feature type="region of interest" description="Disordered" evidence="1">
    <location>
        <begin position="52"/>
        <end position="72"/>
    </location>
</feature>
<name>A0A2M4B5I5_9DIPT</name>
<dbReference type="EMBL" id="GGFK01014956">
    <property type="protein sequence ID" value="MBW48277.1"/>
    <property type="molecule type" value="Transcribed_RNA"/>
</dbReference>